<gene>
    <name evidence="10" type="primary">motD</name>
    <name evidence="10" type="ORF">ACFPO9_05375</name>
</gene>
<dbReference type="Pfam" id="PF00691">
    <property type="entry name" value="OmpA"/>
    <property type="match status" value="1"/>
</dbReference>
<dbReference type="RefSeq" id="WP_379768181.1">
    <property type="nucleotide sequence ID" value="NZ_JBHSMZ010000004.1"/>
</dbReference>
<dbReference type="CDD" id="cd07185">
    <property type="entry name" value="OmpA_C-like"/>
    <property type="match status" value="1"/>
</dbReference>
<evidence type="ECO:0000256" key="5">
    <source>
        <dbReference type="ARBA" id="ARBA00022989"/>
    </source>
</evidence>
<keyword evidence="6 7" id="KW-0472">Membrane</keyword>
<evidence type="ECO:0000256" key="4">
    <source>
        <dbReference type="ARBA" id="ARBA00022692"/>
    </source>
</evidence>
<comment type="subcellular location">
    <subcellularLocation>
        <location evidence="1">Cell membrane</location>
        <topology evidence="1">Single-pass membrane protein</topology>
    </subcellularLocation>
</comment>
<dbReference type="NCBIfam" id="NF006541">
    <property type="entry name" value="PRK09038.1"/>
    <property type="match status" value="1"/>
</dbReference>
<comment type="similarity">
    <text evidence="2">Belongs to the MotB family.</text>
</comment>
<dbReference type="Gene3D" id="3.30.1330.60">
    <property type="entry name" value="OmpA-like domain"/>
    <property type="match status" value="1"/>
</dbReference>
<accession>A0ABW0RSX9</accession>
<evidence type="ECO:0000313" key="10">
    <source>
        <dbReference type="EMBL" id="MFC5547939.1"/>
    </source>
</evidence>
<dbReference type="PANTHER" id="PTHR30329">
    <property type="entry name" value="STATOR ELEMENT OF FLAGELLAR MOTOR COMPLEX"/>
    <property type="match status" value="1"/>
</dbReference>
<keyword evidence="10" id="KW-0282">Flagellum</keyword>
<dbReference type="PANTHER" id="PTHR30329:SF20">
    <property type="entry name" value="EXPORTED PROTEIN"/>
    <property type="match status" value="1"/>
</dbReference>
<dbReference type="InterPro" id="IPR025713">
    <property type="entry name" value="MotB-like_N_dom"/>
</dbReference>
<evidence type="ECO:0000259" key="9">
    <source>
        <dbReference type="PROSITE" id="PS51123"/>
    </source>
</evidence>
<evidence type="ECO:0000256" key="7">
    <source>
        <dbReference type="PROSITE-ProRule" id="PRU00473"/>
    </source>
</evidence>
<proteinExistence type="inferred from homology"/>
<organism evidence="10 11">
    <name type="scientific">Massilia aerilata</name>
    <dbReference type="NCBI Taxonomy" id="453817"/>
    <lineage>
        <taxon>Bacteria</taxon>
        <taxon>Pseudomonadati</taxon>
        <taxon>Pseudomonadota</taxon>
        <taxon>Betaproteobacteria</taxon>
        <taxon>Burkholderiales</taxon>
        <taxon>Oxalobacteraceae</taxon>
        <taxon>Telluria group</taxon>
        <taxon>Massilia</taxon>
    </lineage>
</organism>
<dbReference type="InterPro" id="IPR006665">
    <property type="entry name" value="OmpA-like"/>
</dbReference>
<protein>
    <submittedName>
        <fullName evidence="10">Flagellar motor protein MotD</fullName>
    </submittedName>
</protein>
<keyword evidence="5 8" id="KW-1133">Transmembrane helix</keyword>
<evidence type="ECO:0000256" key="8">
    <source>
        <dbReference type="SAM" id="Phobius"/>
    </source>
</evidence>
<keyword evidence="10" id="KW-0969">Cilium</keyword>
<evidence type="ECO:0000256" key="1">
    <source>
        <dbReference type="ARBA" id="ARBA00004162"/>
    </source>
</evidence>
<evidence type="ECO:0000256" key="6">
    <source>
        <dbReference type="ARBA" id="ARBA00023136"/>
    </source>
</evidence>
<reference evidence="11" key="1">
    <citation type="journal article" date="2019" name="Int. J. Syst. Evol. Microbiol.">
        <title>The Global Catalogue of Microorganisms (GCM) 10K type strain sequencing project: providing services to taxonomists for standard genome sequencing and annotation.</title>
        <authorList>
            <consortium name="The Broad Institute Genomics Platform"/>
            <consortium name="The Broad Institute Genome Sequencing Center for Infectious Disease"/>
            <person name="Wu L."/>
            <person name="Ma J."/>
        </authorList>
    </citation>
    <scope>NUCLEOTIDE SEQUENCE [LARGE SCALE GENOMIC DNA]</scope>
    <source>
        <strain evidence="11">CGMCC 4.5798</strain>
    </source>
</reference>
<name>A0ABW0RSX9_9BURK</name>
<evidence type="ECO:0000256" key="3">
    <source>
        <dbReference type="ARBA" id="ARBA00022475"/>
    </source>
</evidence>
<dbReference type="Pfam" id="PF13677">
    <property type="entry name" value="MotB_plug"/>
    <property type="match status" value="1"/>
</dbReference>
<dbReference type="SUPFAM" id="SSF103088">
    <property type="entry name" value="OmpA-like"/>
    <property type="match status" value="1"/>
</dbReference>
<dbReference type="InterPro" id="IPR036737">
    <property type="entry name" value="OmpA-like_sf"/>
</dbReference>
<keyword evidence="4 8" id="KW-0812">Transmembrane</keyword>
<keyword evidence="10" id="KW-0966">Cell projection</keyword>
<keyword evidence="3" id="KW-1003">Cell membrane</keyword>
<dbReference type="InterPro" id="IPR050330">
    <property type="entry name" value="Bact_OuterMem_StrucFunc"/>
</dbReference>
<feature type="transmembrane region" description="Helical" evidence="8">
    <location>
        <begin position="21"/>
        <end position="41"/>
    </location>
</feature>
<dbReference type="PROSITE" id="PS51123">
    <property type="entry name" value="OMPA_2"/>
    <property type="match status" value="1"/>
</dbReference>
<evidence type="ECO:0000313" key="11">
    <source>
        <dbReference type="Proteomes" id="UP001596086"/>
    </source>
</evidence>
<evidence type="ECO:0000256" key="2">
    <source>
        <dbReference type="ARBA" id="ARBA00008914"/>
    </source>
</evidence>
<dbReference type="EMBL" id="JBHSMZ010000004">
    <property type="protein sequence ID" value="MFC5547939.1"/>
    <property type="molecule type" value="Genomic_DNA"/>
</dbReference>
<feature type="domain" description="OmpA-like" evidence="9">
    <location>
        <begin position="122"/>
        <end position="241"/>
    </location>
</feature>
<sequence length="241" mass="26435">MTRRKRYVEDNENHERWLISYADFITLLFAFFVVMYAVSVVNVGKYKVLSDALGDAFGRRGAATKINTAVEVEPLPLANIIARKRAEEAKRDRVRLDLLARKLNSVLKPLVDSGKVRVTQNARGVTVEINASVLFDEGDAGLVGNAKETLRTVAGLLKDDTHAIEVEGHTDTTPIATTAFPSNWELSAVRASTVVRLFVESGVLERRLAAVGRGANQPIASNDDPIGRARNRRVAVTILAE</sequence>
<dbReference type="Proteomes" id="UP001596086">
    <property type="component" value="Unassembled WGS sequence"/>
</dbReference>
<keyword evidence="11" id="KW-1185">Reference proteome</keyword>
<comment type="caution">
    <text evidence="10">The sequence shown here is derived from an EMBL/GenBank/DDBJ whole genome shotgun (WGS) entry which is preliminary data.</text>
</comment>